<dbReference type="Proteomes" id="UP001201262">
    <property type="component" value="Unassembled WGS sequence"/>
</dbReference>
<comment type="caution">
    <text evidence="3">The sequence shown here is derived from an EMBL/GenBank/DDBJ whole genome shotgun (WGS) entry which is preliminary data.</text>
</comment>
<protein>
    <recommendedName>
        <fullName evidence="2">Copper homeostasis protein cutC homolog</fullName>
    </recommendedName>
</protein>
<dbReference type="PANTHER" id="PTHR12598:SF0">
    <property type="entry name" value="COPPER HOMEOSTASIS PROTEIN CUTC HOMOLOG"/>
    <property type="match status" value="1"/>
</dbReference>
<keyword evidence="4" id="KW-1185">Reference proteome</keyword>
<dbReference type="Pfam" id="PF03932">
    <property type="entry name" value="CutC"/>
    <property type="match status" value="1"/>
</dbReference>
<dbReference type="HAMAP" id="MF_00795">
    <property type="entry name" value="CutC"/>
    <property type="match status" value="1"/>
</dbReference>
<dbReference type="Gene3D" id="3.20.20.380">
    <property type="entry name" value="Copper homeostasis (CutC) domain"/>
    <property type="match status" value="1"/>
</dbReference>
<dbReference type="GeneID" id="70246781"/>
<dbReference type="InterPro" id="IPR005627">
    <property type="entry name" value="CutC-like"/>
</dbReference>
<dbReference type="EMBL" id="JAJTJA010000008">
    <property type="protein sequence ID" value="KAH8695140.1"/>
    <property type="molecule type" value="Genomic_DNA"/>
</dbReference>
<evidence type="ECO:0000256" key="1">
    <source>
        <dbReference type="ARBA" id="ARBA00007768"/>
    </source>
</evidence>
<gene>
    <name evidence="3" type="ORF">BGW36DRAFT_382190</name>
</gene>
<accession>A0AAD4PWJ1</accession>
<dbReference type="RefSeq" id="XP_046070282.1">
    <property type="nucleotide sequence ID" value="XM_046216494.1"/>
</dbReference>
<dbReference type="SUPFAM" id="SSF110395">
    <property type="entry name" value="CutC-like"/>
    <property type="match status" value="1"/>
</dbReference>
<organism evidence="3 4">
    <name type="scientific">Talaromyces proteolyticus</name>
    <dbReference type="NCBI Taxonomy" id="1131652"/>
    <lineage>
        <taxon>Eukaryota</taxon>
        <taxon>Fungi</taxon>
        <taxon>Dikarya</taxon>
        <taxon>Ascomycota</taxon>
        <taxon>Pezizomycotina</taxon>
        <taxon>Eurotiomycetes</taxon>
        <taxon>Eurotiomycetidae</taxon>
        <taxon>Eurotiales</taxon>
        <taxon>Trichocomaceae</taxon>
        <taxon>Talaromyces</taxon>
        <taxon>Talaromyces sect. Bacilispori</taxon>
    </lineage>
</organism>
<comment type="similarity">
    <text evidence="1">Belongs to the CutC family.</text>
</comment>
<dbReference type="GO" id="GO:0005507">
    <property type="term" value="F:copper ion binding"/>
    <property type="evidence" value="ECO:0007669"/>
    <property type="project" value="TreeGrafter"/>
</dbReference>
<dbReference type="InterPro" id="IPR036822">
    <property type="entry name" value="CutC-like_dom_sf"/>
</dbReference>
<proteinExistence type="inferred from homology"/>
<evidence type="ECO:0000313" key="4">
    <source>
        <dbReference type="Proteomes" id="UP001201262"/>
    </source>
</evidence>
<evidence type="ECO:0000313" key="3">
    <source>
        <dbReference type="EMBL" id="KAH8695140.1"/>
    </source>
</evidence>
<reference evidence="3" key="1">
    <citation type="submission" date="2021-12" db="EMBL/GenBank/DDBJ databases">
        <title>Convergent genome expansion in fungi linked to evolution of root-endophyte symbiosis.</title>
        <authorList>
            <consortium name="DOE Joint Genome Institute"/>
            <person name="Ke Y.-H."/>
            <person name="Bonito G."/>
            <person name="Liao H.-L."/>
            <person name="Looney B."/>
            <person name="Rojas-Flechas A."/>
            <person name="Nash J."/>
            <person name="Hameed K."/>
            <person name="Schadt C."/>
            <person name="Martin F."/>
            <person name="Crous P.W."/>
            <person name="Miettinen O."/>
            <person name="Magnuson J.K."/>
            <person name="Labbe J."/>
            <person name="Jacobson D."/>
            <person name="Doktycz M.J."/>
            <person name="Veneault-Fourrey C."/>
            <person name="Kuo A."/>
            <person name="Mondo S."/>
            <person name="Calhoun S."/>
            <person name="Riley R."/>
            <person name="Ohm R."/>
            <person name="LaButti K."/>
            <person name="Andreopoulos B."/>
            <person name="Pangilinan J."/>
            <person name="Nolan M."/>
            <person name="Tritt A."/>
            <person name="Clum A."/>
            <person name="Lipzen A."/>
            <person name="Daum C."/>
            <person name="Barry K."/>
            <person name="Grigoriev I.V."/>
            <person name="Vilgalys R."/>
        </authorList>
    </citation>
    <scope>NUCLEOTIDE SEQUENCE</scope>
    <source>
        <strain evidence="3">PMI_201</strain>
    </source>
</reference>
<dbReference type="PANTHER" id="PTHR12598">
    <property type="entry name" value="COPPER HOMEOSTASIS PROTEIN CUTC"/>
    <property type="match status" value="1"/>
</dbReference>
<sequence>MLEIAIFNSSSAVIAYTSAADRLELCADGSSTNGGTTPTLDTLRSVIDSLNQSTHHLQRRKNIPIYAMIRPRAGDFVYSEEEFRVMKEQLRQLKEADYSGSSGDYFKFGRVDGFVFGILTPDNKVDRTRNEELVRLAAPLPCTFHRAFDQVIQAGGGTSGEIISDDVRGQLKSIIDAGFAAILTSGGEKTALEGAEKIAALTEAADGRIAIIAGGGVRSTNARDLRHRAGTMVFHSSAVVDHSDVASSEEVRALKREVSSLTTRCS</sequence>
<dbReference type="AlphaFoldDB" id="A0AAD4PWJ1"/>
<evidence type="ECO:0000256" key="2">
    <source>
        <dbReference type="ARBA" id="ARBA00019014"/>
    </source>
</evidence>
<name>A0AAD4PWJ1_9EURO</name>